<dbReference type="InterPro" id="IPR000014">
    <property type="entry name" value="PAS"/>
</dbReference>
<dbReference type="InterPro" id="IPR000700">
    <property type="entry name" value="PAS-assoc_C"/>
</dbReference>
<keyword evidence="6" id="KW-0548">Nucleotidyltransferase</keyword>
<reference evidence="6" key="1">
    <citation type="submission" date="2022-01" db="EMBL/GenBank/DDBJ databases">
        <authorList>
            <person name="Jo J.-H."/>
            <person name="Im W.-T."/>
        </authorList>
    </citation>
    <scope>NUCLEOTIDE SEQUENCE</scope>
    <source>
        <strain evidence="6">XY25</strain>
    </source>
</reference>
<comment type="caution">
    <text evidence="6">The sequence shown here is derived from an EMBL/GenBank/DDBJ whole genome shotgun (WGS) entry which is preliminary data.</text>
</comment>
<evidence type="ECO:0000259" key="5">
    <source>
        <dbReference type="PROSITE" id="PS50887"/>
    </source>
</evidence>
<dbReference type="InterPro" id="IPR000160">
    <property type="entry name" value="GGDEF_dom"/>
</dbReference>
<evidence type="ECO:0000313" key="6">
    <source>
        <dbReference type="EMBL" id="MCG2577044.1"/>
    </source>
</evidence>
<sequence>MQQSSDIALTQLVEGNPVATIVIDANHRVTHWNRACAALTGVPAAEMIGRSEQWRAFYDSARPLLADLVVDGVAEAAIDHYYHGKFSRSALGEDSYEAEDFFPAFGDGGRWLFFTAAALRNAKGEVVGAIETLQDVTERWRAESALRNKEVYLAQIVDGSPVPTMVIGAQHRVTHWNRACEALTGMLAKDVIGTDDHWKSFYGTKRPLLADLIIDQTGEKSIDRLYHGRFRASSLIPGAYEAEDFFPHVGEGGRWLFFTAAPLRNAEGEVIGAIETLQDVSGRRRAEEALRDSEERYRLLSQTDSLTGLYNSRHLQEQLPAEIGRVRRYARPLALLVLDCDRFKSVNDRYGHLGGDRVLQNLAHSITQCLRSSDVAFRYGGEEFVVMLPETDAPSALAIAERLRLLFGSLKTVAPSGEAVQCTVSIGVAVCRPEDEEWSLIRRADEACYRAKQGGRNRVVLADSGS</sequence>
<feature type="domain" description="PAC" evidence="4">
    <location>
        <begin position="96"/>
        <end position="148"/>
    </location>
</feature>
<dbReference type="PANTHER" id="PTHR45138">
    <property type="entry name" value="REGULATORY COMPONENTS OF SENSORY TRANSDUCTION SYSTEM"/>
    <property type="match status" value="1"/>
</dbReference>
<evidence type="ECO:0000256" key="2">
    <source>
        <dbReference type="ARBA" id="ARBA00034247"/>
    </source>
</evidence>
<feature type="domain" description="PAS" evidence="3">
    <location>
        <begin position="5"/>
        <end position="63"/>
    </location>
</feature>
<dbReference type="Pfam" id="PF08448">
    <property type="entry name" value="PAS_4"/>
    <property type="match status" value="2"/>
</dbReference>
<feature type="domain" description="PAC" evidence="4">
    <location>
        <begin position="240"/>
        <end position="292"/>
    </location>
</feature>
<dbReference type="InterPro" id="IPR013656">
    <property type="entry name" value="PAS_4"/>
</dbReference>
<dbReference type="PROSITE" id="PS50112">
    <property type="entry name" value="PAS"/>
    <property type="match status" value="2"/>
</dbReference>
<organism evidence="6 7">
    <name type="scientific">Dechloromonas hankyongensis</name>
    <dbReference type="NCBI Taxonomy" id="2908002"/>
    <lineage>
        <taxon>Bacteria</taxon>
        <taxon>Pseudomonadati</taxon>
        <taxon>Pseudomonadota</taxon>
        <taxon>Betaproteobacteria</taxon>
        <taxon>Rhodocyclales</taxon>
        <taxon>Azonexaceae</taxon>
        <taxon>Dechloromonas</taxon>
    </lineage>
</organism>
<dbReference type="SUPFAM" id="SSF55785">
    <property type="entry name" value="PYP-like sensor domain (PAS domain)"/>
    <property type="match status" value="2"/>
</dbReference>
<protein>
    <recommendedName>
        <fullName evidence="1">diguanylate cyclase</fullName>
        <ecNumber evidence="1">2.7.7.65</ecNumber>
    </recommendedName>
</protein>
<dbReference type="SMART" id="SM00267">
    <property type="entry name" value="GGDEF"/>
    <property type="match status" value="1"/>
</dbReference>
<dbReference type="SUPFAM" id="SSF55073">
    <property type="entry name" value="Nucleotide cyclase"/>
    <property type="match status" value="1"/>
</dbReference>
<proteinExistence type="predicted"/>
<comment type="catalytic activity">
    <reaction evidence="2">
        <text>2 GTP = 3',3'-c-di-GMP + 2 diphosphate</text>
        <dbReference type="Rhea" id="RHEA:24898"/>
        <dbReference type="ChEBI" id="CHEBI:33019"/>
        <dbReference type="ChEBI" id="CHEBI:37565"/>
        <dbReference type="ChEBI" id="CHEBI:58805"/>
        <dbReference type="EC" id="2.7.7.65"/>
    </reaction>
</comment>
<dbReference type="CDD" id="cd00130">
    <property type="entry name" value="PAS"/>
    <property type="match status" value="2"/>
</dbReference>
<dbReference type="InterPro" id="IPR035965">
    <property type="entry name" value="PAS-like_dom_sf"/>
</dbReference>
<evidence type="ECO:0000259" key="4">
    <source>
        <dbReference type="PROSITE" id="PS50113"/>
    </source>
</evidence>
<dbReference type="NCBIfam" id="TIGR00229">
    <property type="entry name" value="sensory_box"/>
    <property type="match status" value="2"/>
</dbReference>
<accession>A0ABS9K1S8</accession>
<evidence type="ECO:0000259" key="3">
    <source>
        <dbReference type="PROSITE" id="PS50112"/>
    </source>
</evidence>
<dbReference type="RefSeq" id="WP_275709709.1">
    <property type="nucleotide sequence ID" value="NZ_JAKLTN010000002.1"/>
</dbReference>
<dbReference type="InterPro" id="IPR050469">
    <property type="entry name" value="Diguanylate_Cyclase"/>
</dbReference>
<dbReference type="CDD" id="cd01949">
    <property type="entry name" value="GGDEF"/>
    <property type="match status" value="1"/>
</dbReference>
<dbReference type="Pfam" id="PF00990">
    <property type="entry name" value="GGDEF"/>
    <property type="match status" value="1"/>
</dbReference>
<dbReference type="EMBL" id="JAKLTN010000002">
    <property type="protein sequence ID" value="MCG2577044.1"/>
    <property type="molecule type" value="Genomic_DNA"/>
</dbReference>
<dbReference type="EC" id="2.7.7.65" evidence="1"/>
<dbReference type="SMART" id="SM00091">
    <property type="entry name" value="PAS"/>
    <property type="match status" value="2"/>
</dbReference>
<dbReference type="NCBIfam" id="TIGR00254">
    <property type="entry name" value="GGDEF"/>
    <property type="match status" value="1"/>
</dbReference>
<dbReference type="Gene3D" id="3.30.450.20">
    <property type="entry name" value="PAS domain"/>
    <property type="match status" value="2"/>
</dbReference>
<dbReference type="PROSITE" id="PS50887">
    <property type="entry name" value="GGDEF"/>
    <property type="match status" value="1"/>
</dbReference>
<keyword evidence="6" id="KW-0808">Transferase</keyword>
<name>A0ABS9K1S8_9RHOO</name>
<dbReference type="PANTHER" id="PTHR45138:SF9">
    <property type="entry name" value="DIGUANYLATE CYCLASE DGCM-RELATED"/>
    <property type="match status" value="1"/>
</dbReference>
<dbReference type="Proteomes" id="UP001165384">
    <property type="component" value="Unassembled WGS sequence"/>
</dbReference>
<evidence type="ECO:0000313" key="7">
    <source>
        <dbReference type="Proteomes" id="UP001165384"/>
    </source>
</evidence>
<feature type="domain" description="PAS" evidence="3">
    <location>
        <begin position="149"/>
        <end position="193"/>
    </location>
</feature>
<dbReference type="InterPro" id="IPR029787">
    <property type="entry name" value="Nucleotide_cyclase"/>
</dbReference>
<feature type="domain" description="GGDEF" evidence="5">
    <location>
        <begin position="331"/>
        <end position="464"/>
    </location>
</feature>
<dbReference type="Gene3D" id="3.30.70.270">
    <property type="match status" value="1"/>
</dbReference>
<dbReference type="InterPro" id="IPR043128">
    <property type="entry name" value="Rev_trsase/Diguanyl_cyclase"/>
</dbReference>
<dbReference type="GO" id="GO:0052621">
    <property type="term" value="F:diguanylate cyclase activity"/>
    <property type="evidence" value="ECO:0007669"/>
    <property type="project" value="UniProtKB-EC"/>
</dbReference>
<dbReference type="PROSITE" id="PS50113">
    <property type="entry name" value="PAC"/>
    <property type="match status" value="2"/>
</dbReference>
<gene>
    <name evidence="6" type="ORF">LZ012_08545</name>
</gene>
<keyword evidence="7" id="KW-1185">Reference proteome</keyword>
<evidence type="ECO:0000256" key="1">
    <source>
        <dbReference type="ARBA" id="ARBA00012528"/>
    </source>
</evidence>